<feature type="transmembrane region" description="Helical" evidence="1">
    <location>
        <begin position="114"/>
        <end position="134"/>
    </location>
</feature>
<dbReference type="Gramene" id="rna28182">
    <property type="protein sequence ID" value="RHN53291.1"/>
    <property type="gene ID" value="gene28182"/>
</dbReference>
<proteinExistence type="predicted"/>
<evidence type="ECO:0000313" key="4">
    <source>
        <dbReference type="Proteomes" id="UP000265566"/>
    </source>
</evidence>
<evidence type="ECO:0008006" key="5">
    <source>
        <dbReference type="Google" id="ProtNLM"/>
    </source>
</evidence>
<sequence length="184" mass="19360">MFSCFFLVGLCYPVVFVCGCWCVLCCSAGLLFSAGGGSVVLVRLVVVSGGGGATVVDHPHRIASRRCPCGGVLVEASFLSAFLLRLSCSCLHLFLLVVLFCWDNIVAGCDVGGLCGVIYGVCYFPCCGGCVVGASTSPVVWLGLLLVMLCCWCRLCCCAVCVVYGEACYFSWRLSTLLSCACVC</sequence>
<reference evidence="4" key="1">
    <citation type="journal article" date="2018" name="Nat. Plants">
        <title>Whole-genome landscape of Medicago truncatula symbiotic genes.</title>
        <authorList>
            <person name="Pecrix Y."/>
            <person name="Staton S.E."/>
            <person name="Sallet E."/>
            <person name="Lelandais-Briere C."/>
            <person name="Moreau S."/>
            <person name="Carrere S."/>
            <person name="Blein T."/>
            <person name="Jardinaud M.F."/>
            <person name="Latrasse D."/>
            <person name="Zouine M."/>
            <person name="Zahm M."/>
            <person name="Kreplak J."/>
            <person name="Mayjonade B."/>
            <person name="Satge C."/>
            <person name="Perez M."/>
            <person name="Cauet S."/>
            <person name="Marande W."/>
            <person name="Chantry-Darmon C."/>
            <person name="Lopez-Roques C."/>
            <person name="Bouchez O."/>
            <person name="Berard A."/>
            <person name="Debelle F."/>
            <person name="Munos S."/>
            <person name="Bendahmane A."/>
            <person name="Berges H."/>
            <person name="Niebel A."/>
            <person name="Buitink J."/>
            <person name="Frugier F."/>
            <person name="Benhamed M."/>
            <person name="Crespi M."/>
            <person name="Gouzy J."/>
            <person name="Gamas P."/>
        </authorList>
    </citation>
    <scope>NUCLEOTIDE SEQUENCE [LARGE SCALE GENOMIC DNA]</scope>
    <source>
        <strain evidence="4">cv. Jemalong A17</strain>
    </source>
</reference>
<feature type="transmembrane region" description="Helical" evidence="1">
    <location>
        <begin position="39"/>
        <end position="56"/>
    </location>
</feature>
<keyword evidence="2" id="KW-0732">Signal</keyword>
<evidence type="ECO:0000256" key="2">
    <source>
        <dbReference type="SAM" id="SignalP"/>
    </source>
</evidence>
<dbReference type="AlphaFoldDB" id="A0A396HLE5"/>
<feature type="transmembrane region" description="Helical" evidence="1">
    <location>
        <begin position="6"/>
        <end position="32"/>
    </location>
</feature>
<keyword evidence="1" id="KW-1133">Transmembrane helix</keyword>
<feature type="transmembrane region" description="Helical" evidence="1">
    <location>
        <begin position="140"/>
        <end position="165"/>
    </location>
</feature>
<gene>
    <name evidence="3" type="ORF">MtrunA17_Chr5g0394291</name>
</gene>
<evidence type="ECO:0000256" key="1">
    <source>
        <dbReference type="SAM" id="Phobius"/>
    </source>
</evidence>
<feature type="transmembrane region" description="Helical" evidence="1">
    <location>
        <begin position="76"/>
        <end position="102"/>
    </location>
</feature>
<keyword evidence="1" id="KW-0472">Membrane</keyword>
<feature type="chain" id="PRO_5017220075" description="Transmembrane protein" evidence="2">
    <location>
        <begin position="20"/>
        <end position="184"/>
    </location>
</feature>
<comment type="caution">
    <text evidence="3">The sequence shown here is derived from an EMBL/GenBank/DDBJ whole genome shotgun (WGS) entry which is preliminary data.</text>
</comment>
<dbReference type="Proteomes" id="UP000265566">
    <property type="component" value="Chromosome 5"/>
</dbReference>
<keyword evidence="1" id="KW-0812">Transmembrane</keyword>
<name>A0A396HLE5_MEDTR</name>
<evidence type="ECO:0000313" key="3">
    <source>
        <dbReference type="EMBL" id="RHN53291.1"/>
    </source>
</evidence>
<organism evidence="3 4">
    <name type="scientific">Medicago truncatula</name>
    <name type="common">Barrel medic</name>
    <name type="synonym">Medicago tribuloides</name>
    <dbReference type="NCBI Taxonomy" id="3880"/>
    <lineage>
        <taxon>Eukaryota</taxon>
        <taxon>Viridiplantae</taxon>
        <taxon>Streptophyta</taxon>
        <taxon>Embryophyta</taxon>
        <taxon>Tracheophyta</taxon>
        <taxon>Spermatophyta</taxon>
        <taxon>Magnoliopsida</taxon>
        <taxon>eudicotyledons</taxon>
        <taxon>Gunneridae</taxon>
        <taxon>Pentapetalae</taxon>
        <taxon>rosids</taxon>
        <taxon>fabids</taxon>
        <taxon>Fabales</taxon>
        <taxon>Fabaceae</taxon>
        <taxon>Papilionoideae</taxon>
        <taxon>50 kb inversion clade</taxon>
        <taxon>NPAAA clade</taxon>
        <taxon>Hologalegina</taxon>
        <taxon>IRL clade</taxon>
        <taxon>Trifolieae</taxon>
        <taxon>Medicago</taxon>
    </lineage>
</organism>
<dbReference type="EMBL" id="PSQE01000005">
    <property type="protein sequence ID" value="RHN53291.1"/>
    <property type="molecule type" value="Genomic_DNA"/>
</dbReference>
<feature type="signal peptide" evidence="2">
    <location>
        <begin position="1"/>
        <end position="19"/>
    </location>
</feature>
<protein>
    <recommendedName>
        <fullName evidence="5">Transmembrane protein</fullName>
    </recommendedName>
</protein>
<accession>A0A396HLE5</accession>